<evidence type="ECO:0000256" key="2">
    <source>
        <dbReference type="ARBA" id="ARBA00022490"/>
    </source>
</evidence>
<dbReference type="SMART" id="SM00982">
    <property type="entry name" value="TRCF"/>
    <property type="match status" value="1"/>
</dbReference>
<evidence type="ECO:0000256" key="11">
    <source>
        <dbReference type="ARBA" id="ARBA00061399"/>
    </source>
</evidence>
<dbReference type="SUPFAM" id="SSF141259">
    <property type="entry name" value="CarD-like"/>
    <property type="match status" value="1"/>
</dbReference>
<dbReference type="Gene3D" id="2.40.10.170">
    <property type="match status" value="1"/>
</dbReference>
<dbReference type="SUPFAM" id="SSF143517">
    <property type="entry name" value="TRCF domain-like"/>
    <property type="match status" value="1"/>
</dbReference>
<dbReference type="InterPro" id="IPR005118">
    <property type="entry name" value="TRCF_C"/>
</dbReference>
<keyword evidence="7" id="KW-0067">ATP-binding</keyword>
<evidence type="ECO:0000256" key="4">
    <source>
        <dbReference type="ARBA" id="ARBA00022763"/>
    </source>
</evidence>
<dbReference type="SMART" id="SM01058">
    <property type="entry name" value="CarD_TRCF"/>
    <property type="match status" value="1"/>
</dbReference>
<gene>
    <name evidence="15" type="primary">mfd</name>
    <name evidence="15" type="ORF">H9872_00530</name>
</gene>
<comment type="subcellular location">
    <subcellularLocation>
        <location evidence="1">Cytoplasm</location>
    </subcellularLocation>
</comment>
<dbReference type="InterPro" id="IPR047112">
    <property type="entry name" value="RecG/Mfd"/>
</dbReference>
<evidence type="ECO:0000256" key="10">
    <source>
        <dbReference type="ARBA" id="ARBA00061104"/>
    </source>
</evidence>
<proteinExistence type="inferred from homology"/>
<keyword evidence="2" id="KW-0963">Cytoplasm</keyword>
<dbReference type="GO" id="GO:0016787">
    <property type="term" value="F:hydrolase activity"/>
    <property type="evidence" value="ECO:0007669"/>
    <property type="project" value="UniProtKB-KW"/>
</dbReference>
<dbReference type="GO" id="GO:0006281">
    <property type="term" value="P:DNA repair"/>
    <property type="evidence" value="ECO:0007669"/>
    <property type="project" value="UniProtKB-KW"/>
</dbReference>
<dbReference type="SMART" id="SM00490">
    <property type="entry name" value="HELICc"/>
    <property type="match status" value="1"/>
</dbReference>
<feature type="domain" description="Helicase ATP-binding" evidence="13">
    <location>
        <begin position="249"/>
        <end position="410"/>
    </location>
</feature>
<dbReference type="Gene3D" id="3.40.50.300">
    <property type="entry name" value="P-loop containing nucleotide triphosphate hydrolases"/>
    <property type="match status" value="2"/>
</dbReference>
<dbReference type="CDD" id="cd17991">
    <property type="entry name" value="DEXHc_TRCF"/>
    <property type="match status" value="1"/>
</dbReference>
<evidence type="ECO:0000256" key="9">
    <source>
        <dbReference type="ARBA" id="ARBA00023204"/>
    </source>
</evidence>
<sequence length="781" mass="89839">FYKNLDLLEKDLKQWKKDKKRVIILSGVKAKAMRLSEELEQRGIIASYTENMDCVLPGQILIYKGYLGRGFCYADLDLYIIADKDLFGKEKKDKKRKKKFQGAKIQSFLELSPGDYVVHEQYGIGVFKGIEQIVVEGISRDNLKIEYADKNILYVNINQMDLVQKYIGAEGKTPKLHKIGGTEWKKSKAKVKGAIKDIAKDLIKLYSKRQYARGFKYGEDTMWQREFEEMFPYEETGDQLDAIEDVKRDMESDKIMDRLICGDVGYGKTEVAIRAAFKAVQNSKQVAYLVPTTILAQQHYKRFVERMANYPVRVELLSRFRTSKQVKETLKGMENGQVDIVIGTHRLLSSDVKFKDLGLVIIDEEQRFGVTHKEKLKQMRTQVDVMNLTATPIPRTLHMSLIGVRDMSVLEEAPVERKAVQTYVIEYSEDFIKDAISRELARGGQVYFLHNQVRDIEEKAKRVQELLPEARISFAHGQMSERELEKIMLEFIQGEIDVLVCTTIIETGLDISNANTIIINQADRMGLSQLYQLRGRVGRSNRIGYAYLMYQKDKVLKEVAEKRLQAIKQFTELGAGFKIAMRDLEIRGAGNLLGAQQHGHMEAIGYDLYCKMLSEVVSEERGEVIEEEFETAIEIKINAYIPASFISDEMQKLDIYKKIASIRNEVDYLDIQEEIEDRYGNIPESVYNLLDVALIKGLAHDIYITLVNENQKQILFKFKELAPLNPEALPLLLEKYGRKMKFINGKEPAIKIDLQESSKKELLSNIKNILHDLKKLKSMEE</sequence>
<feature type="domain" description="Helicase C-terminal" evidence="14">
    <location>
        <begin position="419"/>
        <end position="585"/>
    </location>
</feature>
<dbReference type="GO" id="GO:0003678">
    <property type="term" value="F:DNA helicase activity"/>
    <property type="evidence" value="ECO:0007669"/>
    <property type="project" value="TreeGrafter"/>
</dbReference>
<dbReference type="InterPro" id="IPR004576">
    <property type="entry name" value="Mfd"/>
</dbReference>
<dbReference type="NCBIfam" id="TIGR00580">
    <property type="entry name" value="mfd"/>
    <property type="match status" value="1"/>
</dbReference>
<evidence type="ECO:0000313" key="16">
    <source>
        <dbReference type="Proteomes" id="UP000824229"/>
    </source>
</evidence>
<dbReference type="Pfam" id="PF02559">
    <property type="entry name" value="CarD_TRCF_RID"/>
    <property type="match status" value="1"/>
</dbReference>
<dbReference type="EMBL" id="JAHLFQ010000010">
    <property type="protein sequence ID" value="MBU3803229.1"/>
    <property type="molecule type" value="Genomic_DNA"/>
</dbReference>
<dbReference type="Pfam" id="PF00270">
    <property type="entry name" value="DEAD"/>
    <property type="match status" value="1"/>
</dbReference>
<evidence type="ECO:0000256" key="1">
    <source>
        <dbReference type="ARBA" id="ARBA00004496"/>
    </source>
</evidence>
<dbReference type="Pfam" id="PF00271">
    <property type="entry name" value="Helicase_C"/>
    <property type="match status" value="1"/>
</dbReference>
<accession>A0A9E2K7I6</accession>
<comment type="similarity">
    <text evidence="11">In the C-terminal section; belongs to the helicase family. RecG subfamily.</text>
</comment>
<evidence type="ECO:0000256" key="8">
    <source>
        <dbReference type="ARBA" id="ARBA00023125"/>
    </source>
</evidence>
<dbReference type="InterPro" id="IPR003711">
    <property type="entry name" value="CarD-like/TRCF_RID"/>
</dbReference>
<dbReference type="InterPro" id="IPR001650">
    <property type="entry name" value="Helicase_C-like"/>
</dbReference>
<dbReference type="PANTHER" id="PTHR47964">
    <property type="entry name" value="ATP-DEPENDENT DNA HELICASE HOMOLOG RECG, CHLOROPLASTIC"/>
    <property type="match status" value="1"/>
</dbReference>
<dbReference type="GO" id="GO:0005524">
    <property type="term" value="F:ATP binding"/>
    <property type="evidence" value="ECO:0007669"/>
    <property type="project" value="UniProtKB-KW"/>
</dbReference>
<keyword evidence="8" id="KW-0238">DNA-binding</keyword>
<evidence type="ECO:0000256" key="6">
    <source>
        <dbReference type="ARBA" id="ARBA00022806"/>
    </source>
</evidence>
<dbReference type="GO" id="GO:0005737">
    <property type="term" value="C:cytoplasm"/>
    <property type="evidence" value="ECO:0007669"/>
    <property type="project" value="UniProtKB-SubCell"/>
</dbReference>
<keyword evidence="3" id="KW-0547">Nucleotide-binding</keyword>
<dbReference type="SMART" id="SM00487">
    <property type="entry name" value="DEXDc"/>
    <property type="match status" value="1"/>
</dbReference>
<dbReference type="InterPro" id="IPR011545">
    <property type="entry name" value="DEAD/DEAH_box_helicase_dom"/>
</dbReference>
<dbReference type="InterPro" id="IPR014001">
    <property type="entry name" value="Helicase_ATP-bd"/>
</dbReference>
<comment type="similarity">
    <text evidence="10">In the N-terminal section; belongs to the UvrB family.</text>
</comment>
<name>A0A9E2K7I6_9FIRM</name>
<dbReference type="Proteomes" id="UP000824229">
    <property type="component" value="Unassembled WGS sequence"/>
</dbReference>
<reference evidence="15" key="2">
    <citation type="submission" date="2021-04" db="EMBL/GenBank/DDBJ databases">
        <authorList>
            <person name="Gilroy R."/>
        </authorList>
    </citation>
    <scope>NUCLEOTIDE SEQUENCE</scope>
    <source>
        <strain evidence="15">B5-657</strain>
    </source>
</reference>
<protein>
    <recommendedName>
        <fullName evidence="12">Transcription-repair-coupling factor</fullName>
    </recommendedName>
</protein>
<comment type="caution">
    <text evidence="15">The sequence shown here is derived from an EMBL/GenBank/DDBJ whole genome shotgun (WGS) entry which is preliminary data.</text>
</comment>
<keyword evidence="6" id="KW-0347">Helicase</keyword>
<dbReference type="PROSITE" id="PS51194">
    <property type="entry name" value="HELICASE_CTER"/>
    <property type="match status" value="1"/>
</dbReference>
<dbReference type="PANTHER" id="PTHR47964:SF1">
    <property type="entry name" value="ATP-DEPENDENT DNA HELICASE HOMOLOG RECG, CHLOROPLASTIC"/>
    <property type="match status" value="1"/>
</dbReference>
<evidence type="ECO:0000256" key="12">
    <source>
        <dbReference type="ARBA" id="ARBA00070128"/>
    </source>
</evidence>
<dbReference type="HAMAP" id="MF_00969">
    <property type="entry name" value="TRCF"/>
    <property type="match status" value="1"/>
</dbReference>
<organism evidence="15 16">
    <name type="scientific">Candidatus Cellulosilyticum pullistercoris</name>
    <dbReference type="NCBI Taxonomy" id="2838521"/>
    <lineage>
        <taxon>Bacteria</taxon>
        <taxon>Bacillati</taxon>
        <taxon>Bacillota</taxon>
        <taxon>Clostridia</taxon>
        <taxon>Lachnospirales</taxon>
        <taxon>Cellulosilyticaceae</taxon>
        <taxon>Cellulosilyticum</taxon>
    </lineage>
</organism>
<dbReference type="InterPro" id="IPR037235">
    <property type="entry name" value="TRCF-like_C_D7"/>
</dbReference>
<evidence type="ECO:0000313" key="15">
    <source>
        <dbReference type="EMBL" id="MBU3803229.1"/>
    </source>
</evidence>
<dbReference type="InterPro" id="IPR027417">
    <property type="entry name" value="P-loop_NTPase"/>
</dbReference>
<evidence type="ECO:0000256" key="3">
    <source>
        <dbReference type="ARBA" id="ARBA00022741"/>
    </source>
</evidence>
<feature type="non-terminal residue" evidence="15">
    <location>
        <position position="1"/>
    </location>
</feature>
<dbReference type="InterPro" id="IPR036101">
    <property type="entry name" value="CarD-like/TRCF_RID_sf"/>
</dbReference>
<keyword evidence="4" id="KW-0227">DNA damage</keyword>
<evidence type="ECO:0000259" key="13">
    <source>
        <dbReference type="PROSITE" id="PS51192"/>
    </source>
</evidence>
<dbReference type="Pfam" id="PF03461">
    <property type="entry name" value="TRCF"/>
    <property type="match status" value="1"/>
</dbReference>
<dbReference type="Gene3D" id="3.90.1150.50">
    <property type="entry name" value="Transcription-repair-coupling factor, D7 domain"/>
    <property type="match status" value="1"/>
</dbReference>
<evidence type="ECO:0000256" key="7">
    <source>
        <dbReference type="ARBA" id="ARBA00022840"/>
    </source>
</evidence>
<reference evidence="15" key="1">
    <citation type="journal article" date="2021" name="PeerJ">
        <title>Extensive microbial diversity within the chicken gut microbiome revealed by metagenomics and culture.</title>
        <authorList>
            <person name="Gilroy R."/>
            <person name="Ravi A."/>
            <person name="Getino M."/>
            <person name="Pursley I."/>
            <person name="Horton D.L."/>
            <person name="Alikhan N.F."/>
            <person name="Baker D."/>
            <person name="Gharbi K."/>
            <person name="Hall N."/>
            <person name="Watson M."/>
            <person name="Adriaenssens E.M."/>
            <person name="Foster-Nyarko E."/>
            <person name="Jarju S."/>
            <person name="Secka A."/>
            <person name="Antonio M."/>
            <person name="Oren A."/>
            <person name="Chaudhuri R.R."/>
            <person name="La Ragione R."/>
            <person name="Hildebrand F."/>
            <person name="Pallen M.J."/>
        </authorList>
    </citation>
    <scope>NUCLEOTIDE SEQUENCE</scope>
    <source>
        <strain evidence="15">B5-657</strain>
    </source>
</reference>
<dbReference type="FunFam" id="3.40.50.300:FF:000546">
    <property type="entry name" value="Transcription-repair-coupling factor"/>
    <property type="match status" value="1"/>
</dbReference>
<evidence type="ECO:0000256" key="5">
    <source>
        <dbReference type="ARBA" id="ARBA00022801"/>
    </source>
</evidence>
<evidence type="ECO:0000259" key="14">
    <source>
        <dbReference type="PROSITE" id="PS51194"/>
    </source>
</evidence>
<keyword evidence="5" id="KW-0378">Hydrolase</keyword>
<dbReference type="AlphaFoldDB" id="A0A9E2K7I6"/>
<dbReference type="SUPFAM" id="SSF52540">
    <property type="entry name" value="P-loop containing nucleoside triphosphate hydrolases"/>
    <property type="match status" value="3"/>
</dbReference>
<dbReference type="PROSITE" id="PS51192">
    <property type="entry name" value="HELICASE_ATP_BIND_1"/>
    <property type="match status" value="1"/>
</dbReference>
<dbReference type="GO" id="GO:0003684">
    <property type="term" value="F:damaged DNA binding"/>
    <property type="evidence" value="ECO:0007669"/>
    <property type="project" value="InterPro"/>
</dbReference>
<keyword evidence="9" id="KW-0234">DNA repair</keyword>